<protein>
    <submittedName>
        <fullName evidence="2">Cobalamin B12-binding domain-containing protein</fullName>
    </submittedName>
</protein>
<dbReference type="InterPro" id="IPR036724">
    <property type="entry name" value="Cobalamin-bd_sf"/>
</dbReference>
<reference evidence="2 3" key="1">
    <citation type="submission" date="2021-04" db="EMBL/GenBank/DDBJ databases">
        <title>Whole genome sequence of Jiella sp. KSK16Y-1.</title>
        <authorList>
            <person name="Tuo L."/>
        </authorList>
    </citation>
    <scope>NUCLEOTIDE SEQUENCE [LARGE SCALE GENOMIC DNA]</scope>
    <source>
        <strain evidence="2 3">KSK16Y-1</strain>
    </source>
</reference>
<dbReference type="RefSeq" id="WP_209593278.1">
    <property type="nucleotide sequence ID" value="NZ_JAGJCF010000002.1"/>
</dbReference>
<accession>A0ABS4BDQ5</accession>
<keyword evidence="3" id="KW-1185">Reference proteome</keyword>
<feature type="domain" description="B12-binding" evidence="1">
    <location>
        <begin position="162"/>
        <end position="287"/>
    </location>
</feature>
<dbReference type="Pfam" id="PF02310">
    <property type="entry name" value="B12-binding"/>
    <property type="match status" value="1"/>
</dbReference>
<dbReference type="Gene3D" id="3.40.50.280">
    <property type="entry name" value="Cobalamin-binding domain"/>
    <property type="match status" value="1"/>
</dbReference>
<comment type="caution">
    <text evidence="2">The sequence shown here is derived from an EMBL/GenBank/DDBJ whole genome shotgun (WGS) entry which is preliminary data.</text>
</comment>
<dbReference type="EMBL" id="JAGJCF010000002">
    <property type="protein sequence ID" value="MBP0614880.1"/>
    <property type="molecule type" value="Genomic_DNA"/>
</dbReference>
<evidence type="ECO:0000259" key="1">
    <source>
        <dbReference type="PROSITE" id="PS51332"/>
    </source>
</evidence>
<sequence>MPGIPQVADLYSREFRSASSGSDLSKSIDSCEEGSWKGRLSEAIVAKVIPSLYAAHFEPGPDNQNKRPSFDMRRRAEADRFLGLVLSSSPDAQWQHLLGLKAKGMDLETLLMEIMAPAVRELGEMWLNDRMSFVEVTTKSARLQHMIRSLGRSDSYALADGRASILLAAAPGEQHTFGLFVMAEFFLAAGWNVSVEANATLDALCDLANGQRYDAIGMSVGSERFLPMVGEQVAMLRQASQSPESRIFLGGWAFTMEGLSLDDYGADLIAIDGRSAVERAESLLIAR</sequence>
<name>A0ABS4BDQ5_9HYPH</name>
<dbReference type="InterPro" id="IPR006158">
    <property type="entry name" value="Cobalamin-bd"/>
</dbReference>
<organism evidence="2 3">
    <name type="scientific">Jiella mangrovi</name>
    <dbReference type="NCBI Taxonomy" id="2821407"/>
    <lineage>
        <taxon>Bacteria</taxon>
        <taxon>Pseudomonadati</taxon>
        <taxon>Pseudomonadota</taxon>
        <taxon>Alphaproteobacteria</taxon>
        <taxon>Hyphomicrobiales</taxon>
        <taxon>Aurantimonadaceae</taxon>
        <taxon>Jiella</taxon>
    </lineage>
</organism>
<evidence type="ECO:0000313" key="3">
    <source>
        <dbReference type="Proteomes" id="UP000678276"/>
    </source>
</evidence>
<dbReference type="PROSITE" id="PS51332">
    <property type="entry name" value="B12_BINDING"/>
    <property type="match status" value="1"/>
</dbReference>
<dbReference type="Proteomes" id="UP000678276">
    <property type="component" value="Unassembled WGS sequence"/>
</dbReference>
<proteinExistence type="predicted"/>
<dbReference type="SUPFAM" id="SSF52242">
    <property type="entry name" value="Cobalamin (vitamin B12)-binding domain"/>
    <property type="match status" value="1"/>
</dbReference>
<evidence type="ECO:0000313" key="2">
    <source>
        <dbReference type="EMBL" id="MBP0614880.1"/>
    </source>
</evidence>
<gene>
    <name evidence="2" type="ORF">J6595_04720</name>
</gene>